<comment type="caution">
    <text evidence="2">The sequence shown here is derived from an EMBL/GenBank/DDBJ whole genome shotgun (WGS) entry which is preliminary data.</text>
</comment>
<dbReference type="CDD" id="cd03801">
    <property type="entry name" value="GT4_PimA-like"/>
    <property type="match status" value="1"/>
</dbReference>
<dbReference type="InterPro" id="IPR029063">
    <property type="entry name" value="SAM-dependent_MTases_sf"/>
</dbReference>
<dbReference type="Gene3D" id="3.40.50.150">
    <property type="entry name" value="Vaccinia Virus protein VP39"/>
    <property type="match status" value="1"/>
</dbReference>
<dbReference type="Proteomes" id="UP000434052">
    <property type="component" value="Unassembled WGS sequence"/>
</dbReference>
<gene>
    <name evidence="2" type="ORF">DQK91_07785</name>
</gene>
<dbReference type="SUPFAM" id="SSF53335">
    <property type="entry name" value="S-adenosyl-L-methionine-dependent methyltransferases"/>
    <property type="match status" value="1"/>
</dbReference>
<dbReference type="CDD" id="cd02440">
    <property type="entry name" value="AdoMet_MTases"/>
    <property type="match status" value="1"/>
</dbReference>
<dbReference type="SUPFAM" id="SSF53756">
    <property type="entry name" value="UDP-Glycosyltransferase/glycogen phosphorylase"/>
    <property type="match status" value="1"/>
</dbReference>
<dbReference type="PANTHER" id="PTHR12526">
    <property type="entry name" value="GLYCOSYLTRANSFERASE"/>
    <property type="match status" value="1"/>
</dbReference>
<proteinExistence type="predicted"/>
<protein>
    <submittedName>
        <fullName evidence="2">Group 1 glycosyl transferase</fullName>
    </submittedName>
</protein>
<evidence type="ECO:0000313" key="2">
    <source>
        <dbReference type="EMBL" id="TVM34467.1"/>
    </source>
</evidence>
<dbReference type="RefSeq" id="WP_144234859.1">
    <property type="nucleotide sequence ID" value="NZ_QMIF01000004.1"/>
</dbReference>
<feature type="domain" description="Methyltransferase" evidence="1">
    <location>
        <begin position="395"/>
        <end position="484"/>
    </location>
</feature>
<reference evidence="2 3" key="1">
    <citation type="submission" date="2018-06" db="EMBL/GenBank/DDBJ databases">
        <title>Complete genome of Desulfovibrio marinus P48SEP.</title>
        <authorList>
            <person name="Crispim J.S."/>
            <person name="Vidigal P.M.P."/>
            <person name="Silva L.C.F."/>
            <person name="Araujo L.C."/>
            <person name="Laguardia C.N."/>
            <person name="Dias R.S."/>
            <person name="Sousa M.P."/>
            <person name="Paula S.O."/>
            <person name="Silva C."/>
        </authorList>
    </citation>
    <scope>NUCLEOTIDE SEQUENCE [LARGE SCALE GENOMIC DNA]</scope>
    <source>
        <strain evidence="2 3">P48SEP</strain>
    </source>
</reference>
<keyword evidence="2" id="KW-0808">Transferase</keyword>
<dbReference type="Gene3D" id="3.40.50.2000">
    <property type="entry name" value="Glycogen Phosphorylase B"/>
    <property type="match status" value="1"/>
</dbReference>
<evidence type="ECO:0000313" key="3">
    <source>
        <dbReference type="Proteomes" id="UP000434052"/>
    </source>
</evidence>
<accession>A0A6P1ZIF6</accession>
<dbReference type="EMBL" id="QMIF01000004">
    <property type="protein sequence ID" value="TVM34467.1"/>
    <property type="molecule type" value="Genomic_DNA"/>
</dbReference>
<evidence type="ECO:0000259" key="1">
    <source>
        <dbReference type="Pfam" id="PF13649"/>
    </source>
</evidence>
<dbReference type="Pfam" id="PF13692">
    <property type="entry name" value="Glyco_trans_1_4"/>
    <property type="match status" value="1"/>
</dbReference>
<dbReference type="GO" id="GO:0016740">
    <property type="term" value="F:transferase activity"/>
    <property type="evidence" value="ECO:0007669"/>
    <property type="project" value="UniProtKB-KW"/>
</dbReference>
<dbReference type="AlphaFoldDB" id="A0A6P1ZIF6"/>
<sequence>MKIVFFIKDSSGVVLRDFVGGIVDWFGRNHEVRVSNTMNEAEIAALCEWADVAWVEWMAEHAVLVSRKRRPCGVLVRLHSYEAYSGFPENINWSNVDLLVCVAQHVLNLLASRVPGVQEMVRTQVVPNALNLDAFPARIGHAPTKKLAWVGTIRHTKNFPLALQCLRALVDQDPEYTLHVAGDFPQWNPVESMELGVYIHHAARAMGVSDRLVLHGNVKEMREWLQDMDVLLSTSIRESFGYAIAEGLATGLKPAVHNFPGATSIWPAEFVFNTVEECRDIVLKREHDPAALREFVRSRYSVGKQYAALTMLLEQLAASTAERKATPAASADIQSGAEPSHHFGASDNGFDGVANYWESRYACGGTSGAGSYGRLARFKAQTLNTFVRQHGVRRVVEIGCGDGAQLSLAGYPSYTGLDISETAIKLCRQRHGADLTKRFFRYEPDNFRADTKWFRGDLVLSLDVIFHIVEDSLFERYMEHLFNVAERYVVIYSSNTSKDSGVEHVKHRKFTQWIAANRKDFELESYIPNEFPFDEAKPNDTSFSDFYIFKRVE</sequence>
<dbReference type="InterPro" id="IPR041698">
    <property type="entry name" value="Methyltransf_25"/>
</dbReference>
<dbReference type="Pfam" id="PF13649">
    <property type="entry name" value="Methyltransf_25"/>
    <property type="match status" value="1"/>
</dbReference>
<organism evidence="2 3">
    <name type="scientific">Oceanidesulfovibrio marinus</name>
    <dbReference type="NCBI Taxonomy" id="370038"/>
    <lineage>
        <taxon>Bacteria</taxon>
        <taxon>Pseudomonadati</taxon>
        <taxon>Thermodesulfobacteriota</taxon>
        <taxon>Desulfovibrionia</taxon>
        <taxon>Desulfovibrionales</taxon>
        <taxon>Desulfovibrionaceae</taxon>
        <taxon>Oceanidesulfovibrio</taxon>
    </lineage>
</organism>
<dbReference type="OrthoDB" id="433681at2"/>
<name>A0A6P1ZIF6_9BACT</name>